<evidence type="ECO:0000259" key="1">
    <source>
        <dbReference type="Pfam" id="PF04773"/>
    </source>
</evidence>
<dbReference type="Gene3D" id="2.60.120.1440">
    <property type="match status" value="1"/>
</dbReference>
<keyword evidence="4" id="KW-1185">Reference proteome</keyword>
<dbReference type="GO" id="GO:0016989">
    <property type="term" value="F:sigma factor antagonist activity"/>
    <property type="evidence" value="ECO:0007669"/>
    <property type="project" value="TreeGrafter"/>
</dbReference>
<dbReference type="RefSeq" id="WP_146304278.1">
    <property type="nucleotide sequence ID" value="NZ_VOHS01000004.1"/>
</dbReference>
<dbReference type="Proteomes" id="UP000318815">
    <property type="component" value="Unassembled WGS sequence"/>
</dbReference>
<feature type="domain" description="Protein FecR C-terminal" evidence="2">
    <location>
        <begin position="328"/>
        <end position="394"/>
    </location>
</feature>
<dbReference type="InterPro" id="IPR032508">
    <property type="entry name" value="FecR_C"/>
</dbReference>
<dbReference type="FunFam" id="2.60.120.1440:FF:000001">
    <property type="entry name" value="Putative anti-sigma factor"/>
    <property type="match status" value="1"/>
</dbReference>
<comment type="caution">
    <text evidence="3">The sequence shown here is derived from an EMBL/GenBank/DDBJ whole genome shotgun (WGS) entry which is preliminary data.</text>
</comment>
<feature type="domain" description="FecR protein" evidence="1">
    <location>
        <begin position="180"/>
        <end position="276"/>
    </location>
</feature>
<reference evidence="3 4" key="1">
    <citation type="submission" date="2019-08" db="EMBL/GenBank/DDBJ databases">
        <title>Whole genome sequencing of chitin degrading bacteria Chitinophaga pinensis YS16.</title>
        <authorList>
            <person name="Singh R.P."/>
            <person name="Manchanda G."/>
            <person name="Maurya I.K."/>
            <person name="Joshi N.K."/>
            <person name="Srivastava A.K."/>
        </authorList>
    </citation>
    <scope>NUCLEOTIDE SEQUENCE [LARGE SCALE GENOMIC DNA]</scope>
    <source>
        <strain evidence="3 4">YS-16</strain>
    </source>
</reference>
<dbReference type="PANTHER" id="PTHR30273">
    <property type="entry name" value="PERIPLASMIC SIGNAL SENSOR AND SIGMA FACTOR ACTIVATOR FECR-RELATED"/>
    <property type="match status" value="1"/>
</dbReference>
<evidence type="ECO:0000313" key="3">
    <source>
        <dbReference type="EMBL" id="TWW01557.1"/>
    </source>
</evidence>
<sequence>MINKSEILARFARNEVSAEERAAFHAWLQTLTPAEMAALMDEYGEMLVHIETSSAPADEALLAAIHREISTQEVAEPTPLIRRIALRKWAQAAAVALLLGVGIYLWEARQTHPAAPPVVVQNTDIGPGKEGALLTLADGSVITLESAHTGQIAQQGGATASLSGNSLVYDKNGREDVYNTMSTPNGRQFRLVLPDGTKVWLNAASSIRYPTLFSGKERRVSVTGEAYFEVAANADMPFRINVRDKAEIEVLGTNFNVNAYNNEETISTTLLAGSVRVLSTNNKGVIIKPGQQAQIANLSGIQGNQHNTGIEVISTDVDKAVAWKNGLFNFDNVPLQEAMRQLERWYDIRIVYEKEVPDIRLAGKMTKQVTLGGLLIVLEELGVHCKLEANTLTVSAK</sequence>
<name>A0A5C6LY35_9BACT</name>
<dbReference type="Gene3D" id="3.55.50.30">
    <property type="match status" value="1"/>
</dbReference>
<dbReference type="Pfam" id="PF16344">
    <property type="entry name" value="FecR_C"/>
    <property type="match status" value="1"/>
</dbReference>
<dbReference type="EMBL" id="VOHS01000004">
    <property type="protein sequence ID" value="TWW01557.1"/>
    <property type="molecule type" value="Genomic_DNA"/>
</dbReference>
<evidence type="ECO:0000259" key="2">
    <source>
        <dbReference type="Pfam" id="PF16344"/>
    </source>
</evidence>
<dbReference type="InterPro" id="IPR006860">
    <property type="entry name" value="FecR"/>
</dbReference>
<dbReference type="Pfam" id="PF04773">
    <property type="entry name" value="FecR"/>
    <property type="match status" value="1"/>
</dbReference>
<accession>A0A5C6LY35</accession>
<dbReference type="PANTHER" id="PTHR30273:SF2">
    <property type="entry name" value="PROTEIN FECR"/>
    <property type="match status" value="1"/>
</dbReference>
<evidence type="ECO:0000313" key="4">
    <source>
        <dbReference type="Proteomes" id="UP000318815"/>
    </source>
</evidence>
<organism evidence="3 4">
    <name type="scientific">Chitinophaga pinensis</name>
    <dbReference type="NCBI Taxonomy" id="79329"/>
    <lineage>
        <taxon>Bacteria</taxon>
        <taxon>Pseudomonadati</taxon>
        <taxon>Bacteroidota</taxon>
        <taxon>Chitinophagia</taxon>
        <taxon>Chitinophagales</taxon>
        <taxon>Chitinophagaceae</taxon>
        <taxon>Chitinophaga</taxon>
    </lineage>
</organism>
<dbReference type="InterPro" id="IPR012373">
    <property type="entry name" value="Ferrdict_sens_TM"/>
</dbReference>
<proteinExistence type="predicted"/>
<dbReference type="OrthoDB" id="625980at2"/>
<gene>
    <name evidence="3" type="ORF">FEF09_06045</name>
</gene>
<protein>
    <submittedName>
        <fullName evidence="3">DUF4974 domain-containing protein</fullName>
    </submittedName>
</protein>
<dbReference type="AlphaFoldDB" id="A0A5C6LY35"/>